<reference evidence="2" key="1">
    <citation type="journal article" name="BMC Genomics">
        <title>Long-read sequencing and de novo genome assembly of marine medaka (Oryzias melastigma).</title>
        <authorList>
            <person name="Liang P."/>
            <person name="Saqib H.S.A."/>
            <person name="Ni X."/>
            <person name="Shen Y."/>
        </authorList>
    </citation>
    <scope>NUCLEOTIDE SEQUENCE</scope>
    <source>
        <strain evidence="2">Bigg-433</strain>
    </source>
</reference>
<evidence type="ECO:0000256" key="1">
    <source>
        <dbReference type="SAM" id="MobiDB-lite"/>
    </source>
</evidence>
<dbReference type="AlphaFoldDB" id="A0A834C6N9"/>
<protein>
    <submittedName>
        <fullName evidence="2">Uncharacterized protein</fullName>
    </submittedName>
</protein>
<organism evidence="2 3">
    <name type="scientific">Oryzias melastigma</name>
    <name type="common">Marine medaka</name>
    <dbReference type="NCBI Taxonomy" id="30732"/>
    <lineage>
        <taxon>Eukaryota</taxon>
        <taxon>Metazoa</taxon>
        <taxon>Chordata</taxon>
        <taxon>Craniata</taxon>
        <taxon>Vertebrata</taxon>
        <taxon>Euteleostomi</taxon>
        <taxon>Actinopterygii</taxon>
        <taxon>Neopterygii</taxon>
        <taxon>Teleostei</taxon>
        <taxon>Neoteleostei</taxon>
        <taxon>Acanthomorphata</taxon>
        <taxon>Ovalentaria</taxon>
        <taxon>Atherinomorphae</taxon>
        <taxon>Beloniformes</taxon>
        <taxon>Adrianichthyidae</taxon>
        <taxon>Oryziinae</taxon>
        <taxon>Oryzias</taxon>
    </lineage>
</organism>
<sequence>LPQSLDLLQNSAKRDRESQAFSEANETDVPRSLQDAGPPAQTLFRVLKPKKPAARCHIPSNKTPVTVTEAILVPSDPRRGRREPRMVGILNLLQPERVGGWKENGLHIAPVGLVSAVVGGSAAIGDSLAPTKPGVFQEASSSSSSSPRSRWRDAVITSTGVRLNPSALRLGCRLLPGVSVEVRVRRRVRLSAHPRRNAVSQPNFSKVVRLVTSLKGVYCPDPYPVPVCPSLCMRDELIILTDGKRLSFCRGAWHLSQNAPGAKERYLFHEVLEGSTYSLRFHPSVTSGSSSQFVPEHSSGCSESRPLEGATSLQMSVSVLWRFPVQASTDFRALPSIGSTR</sequence>
<comment type="caution">
    <text evidence="2">The sequence shown here is derived from an EMBL/GenBank/DDBJ whole genome shotgun (WGS) entry which is preliminary data.</text>
</comment>
<feature type="compositionally biased region" description="Polar residues" evidence="1">
    <location>
        <begin position="1"/>
        <end position="11"/>
    </location>
</feature>
<name>A0A834C6N9_ORYME</name>
<accession>A0A834C6N9</accession>
<dbReference type="Proteomes" id="UP000646548">
    <property type="component" value="Unassembled WGS sequence"/>
</dbReference>
<evidence type="ECO:0000313" key="2">
    <source>
        <dbReference type="EMBL" id="KAF6723942.1"/>
    </source>
</evidence>
<evidence type="ECO:0000313" key="3">
    <source>
        <dbReference type="Proteomes" id="UP000646548"/>
    </source>
</evidence>
<gene>
    <name evidence="2" type="ORF">FQA47_013073</name>
</gene>
<feature type="region of interest" description="Disordered" evidence="1">
    <location>
        <begin position="1"/>
        <end position="37"/>
    </location>
</feature>
<proteinExistence type="predicted"/>
<feature type="non-terminal residue" evidence="2">
    <location>
        <position position="341"/>
    </location>
</feature>
<dbReference type="EMBL" id="WKFB01000411">
    <property type="protein sequence ID" value="KAF6723942.1"/>
    <property type="molecule type" value="Genomic_DNA"/>
</dbReference>